<gene>
    <name evidence="1" type="ORF">A3B93_00525</name>
</gene>
<organism evidence="1 2">
    <name type="scientific">Candidatus Nomurabacteria bacterium RIFCSPHIGHO2_02_FULL_42_24</name>
    <dbReference type="NCBI Taxonomy" id="1801757"/>
    <lineage>
        <taxon>Bacteria</taxon>
        <taxon>Candidatus Nomuraibacteriota</taxon>
    </lineage>
</organism>
<accession>A0A1F6WIP8</accession>
<evidence type="ECO:0000313" key="1">
    <source>
        <dbReference type="EMBL" id="OGI81753.1"/>
    </source>
</evidence>
<comment type="caution">
    <text evidence="1">The sequence shown here is derived from an EMBL/GenBank/DDBJ whole genome shotgun (WGS) entry which is preliminary data.</text>
</comment>
<dbReference type="EMBL" id="MFUH01000019">
    <property type="protein sequence ID" value="OGI81753.1"/>
    <property type="molecule type" value="Genomic_DNA"/>
</dbReference>
<proteinExistence type="predicted"/>
<dbReference type="Proteomes" id="UP000179880">
    <property type="component" value="Unassembled WGS sequence"/>
</dbReference>
<reference evidence="1 2" key="1">
    <citation type="journal article" date="2016" name="Nat. Commun.">
        <title>Thousands of microbial genomes shed light on interconnected biogeochemical processes in an aquifer system.</title>
        <authorList>
            <person name="Anantharaman K."/>
            <person name="Brown C.T."/>
            <person name="Hug L.A."/>
            <person name="Sharon I."/>
            <person name="Castelle C.J."/>
            <person name="Probst A.J."/>
            <person name="Thomas B.C."/>
            <person name="Singh A."/>
            <person name="Wilkins M.J."/>
            <person name="Karaoz U."/>
            <person name="Brodie E.L."/>
            <person name="Williams K.H."/>
            <person name="Hubbard S.S."/>
            <person name="Banfield J.F."/>
        </authorList>
    </citation>
    <scope>NUCLEOTIDE SEQUENCE [LARGE SCALE GENOMIC DNA]</scope>
</reference>
<name>A0A1F6WIP8_9BACT</name>
<protein>
    <submittedName>
        <fullName evidence="1">Uncharacterized protein</fullName>
    </submittedName>
</protein>
<evidence type="ECO:0000313" key="2">
    <source>
        <dbReference type="Proteomes" id="UP000179880"/>
    </source>
</evidence>
<dbReference type="AlphaFoldDB" id="A0A1F6WIP8"/>
<sequence>MKKTLTIITILATLFIGTLAYAQSDNSMFVRSSPEAPGAFEETTLSLVSYSFNLDTSEISWTLDGKLALSGAGKKSFTFTTKGVGSASTVNIKIITSGGEEIDRRVTIRPANVDLLWQATDSYVPPFYKGKVMPASETKFKVVAFSDIRTSSGTRPPNSSLNFTWKRNYEPVSGTNGLGRNSLSFKNSYMDEEEPVSVMVSTLDGGGAGQRQITLKMFNPEIIFYERHPLDGLRWHTALNNGFSLSSDETTIVAEPYFFTENDLENEKFKISWQMNNQSLQVDKKWELTVRPGASGGQATLKVVMNNLVKLFQSAEGATRIGF</sequence>